<evidence type="ECO:0000313" key="2">
    <source>
        <dbReference type="EMBL" id="KAG2217390.1"/>
    </source>
</evidence>
<evidence type="ECO:0000256" key="1">
    <source>
        <dbReference type="SAM" id="SignalP"/>
    </source>
</evidence>
<feature type="signal peptide" evidence="1">
    <location>
        <begin position="1"/>
        <end position="20"/>
    </location>
</feature>
<reference evidence="2 3" key="1">
    <citation type="submission" date="2020-12" db="EMBL/GenBank/DDBJ databases">
        <title>Metabolic potential, ecology and presence of endohyphal bacteria is reflected in genomic diversity of Mucoromycotina.</title>
        <authorList>
            <person name="Muszewska A."/>
            <person name="Okrasinska A."/>
            <person name="Steczkiewicz K."/>
            <person name="Drgas O."/>
            <person name="Orlowska M."/>
            <person name="Perlinska-Lenart U."/>
            <person name="Aleksandrzak-Piekarczyk T."/>
            <person name="Szatraj K."/>
            <person name="Zielenkiewicz U."/>
            <person name="Pilsyk S."/>
            <person name="Malc E."/>
            <person name="Mieczkowski P."/>
            <person name="Kruszewska J.S."/>
            <person name="Biernat P."/>
            <person name="Pawlowska J."/>
        </authorList>
    </citation>
    <scope>NUCLEOTIDE SEQUENCE [LARGE SCALE GENOMIC DNA]</scope>
    <source>
        <strain evidence="2 3">CBS 142.35</strain>
    </source>
</reference>
<name>A0A8H7RV63_9FUNG</name>
<keyword evidence="3" id="KW-1185">Reference proteome</keyword>
<proteinExistence type="predicted"/>
<dbReference type="OrthoDB" id="10353209at2759"/>
<keyword evidence="1" id="KW-0732">Signal</keyword>
<feature type="chain" id="PRO_5034092808" evidence="1">
    <location>
        <begin position="21"/>
        <end position="170"/>
    </location>
</feature>
<comment type="caution">
    <text evidence="2">The sequence shown here is derived from an EMBL/GenBank/DDBJ whole genome shotgun (WGS) entry which is preliminary data.</text>
</comment>
<dbReference type="AlphaFoldDB" id="A0A8H7RV63"/>
<evidence type="ECO:0000313" key="3">
    <source>
        <dbReference type="Proteomes" id="UP000646827"/>
    </source>
</evidence>
<organism evidence="2 3">
    <name type="scientific">Circinella minor</name>
    <dbReference type="NCBI Taxonomy" id="1195481"/>
    <lineage>
        <taxon>Eukaryota</taxon>
        <taxon>Fungi</taxon>
        <taxon>Fungi incertae sedis</taxon>
        <taxon>Mucoromycota</taxon>
        <taxon>Mucoromycotina</taxon>
        <taxon>Mucoromycetes</taxon>
        <taxon>Mucorales</taxon>
        <taxon>Lichtheimiaceae</taxon>
        <taxon>Circinella</taxon>
    </lineage>
</organism>
<dbReference type="Proteomes" id="UP000646827">
    <property type="component" value="Unassembled WGS sequence"/>
</dbReference>
<gene>
    <name evidence="2" type="ORF">INT45_005274</name>
</gene>
<protein>
    <submittedName>
        <fullName evidence="2">Uncharacterized protein</fullName>
    </submittedName>
</protein>
<sequence length="170" mass="18513">MKFSTTLSLIIGSFFVAVKGQEGITADIRYELHLDGVSESYYALACNDTSLYSNHPKDIKACQELEEYVVQAQTTGQPVSTLLGNALDPSQPIQNPIDCNVIGGEALLKIIFMEINNDVVGGPNNPQLSSFTYTNGCVMKMIAEQAKLSHLLPFFETNSLPVPPLNDNLS</sequence>
<accession>A0A8H7RV63</accession>
<dbReference type="EMBL" id="JAEPRB010000302">
    <property type="protein sequence ID" value="KAG2217390.1"/>
    <property type="molecule type" value="Genomic_DNA"/>
</dbReference>